<dbReference type="AlphaFoldDB" id="A0AAU9J4C0"/>
<gene>
    <name evidence="1" type="ORF">BSTOLATCC_MIC22157</name>
</gene>
<evidence type="ECO:0000313" key="2">
    <source>
        <dbReference type="Proteomes" id="UP001162131"/>
    </source>
</evidence>
<evidence type="ECO:0000313" key="1">
    <source>
        <dbReference type="EMBL" id="CAG9318792.1"/>
    </source>
</evidence>
<protein>
    <submittedName>
        <fullName evidence="1">Uncharacterized protein</fullName>
    </submittedName>
</protein>
<dbReference type="Proteomes" id="UP001162131">
    <property type="component" value="Unassembled WGS sequence"/>
</dbReference>
<comment type="caution">
    <text evidence="1">The sequence shown here is derived from an EMBL/GenBank/DDBJ whole genome shotgun (WGS) entry which is preliminary data.</text>
</comment>
<organism evidence="1 2">
    <name type="scientific">Blepharisma stoltei</name>
    <dbReference type="NCBI Taxonomy" id="1481888"/>
    <lineage>
        <taxon>Eukaryota</taxon>
        <taxon>Sar</taxon>
        <taxon>Alveolata</taxon>
        <taxon>Ciliophora</taxon>
        <taxon>Postciliodesmatophora</taxon>
        <taxon>Heterotrichea</taxon>
        <taxon>Heterotrichida</taxon>
        <taxon>Blepharismidae</taxon>
        <taxon>Blepharisma</taxon>
    </lineage>
</organism>
<name>A0AAU9J4C0_9CILI</name>
<accession>A0AAU9J4C0</accession>
<reference evidence="1" key="1">
    <citation type="submission" date="2021-09" db="EMBL/GenBank/DDBJ databases">
        <authorList>
            <consortium name="AG Swart"/>
            <person name="Singh M."/>
            <person name="Singh A."/>
            <person name="Seah K."/>
            <person name="Emmerich C."/>
        </authorList>
    </citation>
    <scope>NUCLEOTIDE SEQUENCE</scope>
    <source>
        <strain evidence="1">ATCC30299</strain>
    </source>
</reference>
<sequence>MGNECCTKRTRSSFTGSSKEMLTDYDIAIINKDPDQAAIINRESNQEKALRMKLCIWKSPLYKKRKLQIGSKNKDSSLVL</sequence>
<dbReference type="EMBL" id="CAJZBQ010000021">
    <property type="protein sequence ID" value="CAG9318792.1"/>
    <property type="molecule type" value="Genomic_DNA"/>
</dbReference>
<keyword evidence="2" id="KW-1185">Reference proteome</keyword>
<proteinExistence type="predicted"/>